<dbReference type="HAMAP" id="MF_00014">
    <property type="entry name" value="Ribosome_mat_RimM"/>
    <property type="match status" value="1"/>
</dbReference>
<dbReference type="Gene3D" id="2.40.30.60">
    <property type="entry name" value="RimM"/>
    <property type="match status" value="1"/>
</dbReference>
<feature type="compositionally biased region" description="Basic and acidic residues" evidence="5">
    <location>
        <begin position="202"/>
        <end position="217"/>
    </location>
</feature>
<gene>
    <name evidence="7" type="ORF">EGYM00163_LOCUS50792</name>
</gene>
<organism evidence="7">
    <name type="scientific">Eutreptiella gymnastica</name>
    <dbReference type="NCBI Taxonomy" id="73025"/>
    <lineage>
        <taxon>Eukaryota</taxon>
        <taxon>Discoba</taxon>
        <taxon>Euglenozoa</taxon>
        <taxon>Euglenida</taxon>
        <taxon>Spirocuta</taxon>
        <taxon>Euglenophyceae</taxon>
        <taxon>Eutreptiales</taxon>
        <taxon>Eutreptiaceae</taxon>
        <taxon>Eutreptiella</taxon>
    </lineage>
</organism>
<evidence type="ECO:0000259" key="6">
    <source>
        <dbReference type="Pfam" id="PF01782"/>
    </source>
</evidence>
<dbReference type="GO" id="GO:0006364">
    <property type="term" value="P:rRNA processing"/>
    <property type="evidence" value="ECO:0007669"/>
    <property type="project" value="UniProtKB-KW"/>
</dbReference>
<evidence type="ECO:0000256" key="4">
    <source>
        <dbReference type="ARBA" id="ARBA00023186"/>
    </source>
</evidence>
<feature type="domain" description="RimM N-terminal" evidence="6">
    <location>
        <begin position="255"/>
        <end position="335"/>
    </location>
</feature>
<evidence type="ECO:0000256" key="5">
    <source>
        <dbReference type="SAM" id="MobiDB-lite"/>
    </source>
</evidence>
<keyword evidence="2" id="KW-0690">Ribosome biogenesis</keyword>
<sequence length="456" mass="50614">MLRPAPLVLPRSSMHRRPAIGLAALLIALLAAAGAYYGTAAVFLRASTPVPTPDTPVLRVGPAAPHAPEAVLGFQPPQVQPWYSAAQRLHSPARGPGSVPAPAVHPDPKARGLNISSWVWGMAALAVSLGALLGRYWGLHPPRAQWVCAGIMQQNGVLPEPKEYKRRKKKNKYAHLSKADKKELDPLEELERKAQHFNEAQEATKKAPPKERKERPRPTAKIEPSDHKAGAQAILPEDPEEVDPYDPTSFGFVEVGTIFRPHGIRGEVKVMANTDFGEDRLCKPGVINLKAAHRRFPRPRILERGRRQDKNVFILKFRGTETEEAAELLRGYKVYHSLRMPDQPSLEEEEWMVQDLVGLVVQLEEDAREIGFVRSVVLGDDLCAIKGLMQDLLEVQLHDFTLGMNEYRTVLVPFDKSIVPEVNLGRGMISIQPPEGLLELSQVKEEKVVIRGLLPA</sequence>
<dbReference type="InterPro" id="IPR002676">
    <property type="entry name" value="RimM_N"/>
</dbReference>
<evidence type="ECO:0000313" key="7">
    <source>
        <dbReference type="EMBL" id="CAE0839420.1"/>
    </source>
</evidence>
<dbReference type="EMBL" id="HBJA01147655">
    <property type="protein sequence ID" value="CAE0839420.1"/>
    <property type="molecule type" value="Transcribed_RNA"/>
</dbReference>
<dbReference type="GO" id="GO:0043022">
    <property type="term" value="F:ribosome binding"/>
    <property type="evidence" value="ECO:0007669"/>
    <property type="project" value="InterPro"/>
</dbReference>
<name>A0A7S4GK68_9EUGL</name>
<dbReference type="PANTHER" id="PTHR33692">
    <property type="entry name" value="RIBOSOME MATURATION FACTOR RIMM"/>
    <property type="match status" value="1"/>
</dbReference>
<dbReference type="SUPFAM" id="SSF50447">
    <property type="entry name" value="Translation proteins"/>
    <property type="match status" value="1"/>
</dbReference>
<keyword evidence="4" id="KW-0143">Chaperone</keyword>
<proteinExistence type="inferred from homology"/>
<dbReference type="NCBIfam" id="TIGR02273">
    <property type="entry name" value="16S_RimM"/>
    <property type="match status" value="1"/>
</dbReference>
<feature type="compositionally biased region" description="Basic residues" evidence="5">
    <location>
        <begin position="164"/>
        <end position="175"/>
    </location>
</feature>
<keyword evidence="3" id="KW-0698">rRNA processing</keyword>
<accession>A0A7S4GK68</accession>
<dbReference type="Pfam" id="PF01782">
    <property type="entry name" value="RimM"/>
    <property type="match status" value="1"/>
</dbReference>
<keyword evidence="1" id="KW-0963">Cytoplasm</keyword>
<dbReference type="PANTHER" id="PTHR33692:SF1">
    <property type="entry name" value="RIBOSOME MATURATION FACTOR RIMM"/>
    <property type="match status" value="1"/>
</dbReference>
<protein>
    <recommendedName>
        <fullName evidence="6">RimM N-terminal domain-containing protein</fullName>
    </recommendedName>
</protein>
<reference evidence="7" key="1">
    <citation type="submission" date="2021-01" db="EMBL/GenBank/DDBJ databases">
        <authorList>
            <person name="Corre E."/>
            <person name="Pelletier E."/>
            <person name="Niang G."/>
            <person name="Scheremetjew M."/>
            <person name="Finn R."/>
            <person name="Kale V."/>
            <person name="Holt S."/>
            <person name="Cochrane G."/>
            <person name="Meng A."/>
            <person name="Brown T."/>
            <person name="Cohen L."/>
        </authorList>
    </citation>
    <scope>NUCLEOTIDE SEQUENCE</scope>
    <source>
        <strain evidence="7">CCMP1594</strain>
    </source>
</reference>
<evidence type="ECO:0000256" key="1">
    <source>
        <dbReference type="ARBA" id="ARBA00022490"/>
    </source>
</evidence>
<feature type="region of interest" description="Disordered" evidence="5">
    <location>
        <begin position="162"/>
        <end position="242"/>
    </location>
</feature>
<evidence type="ECO:0000256" key="2">
    <source>
        <dbReference type="ARBA" id="ARBA00022517"/>
    </source>
</evidence>
<dbReference type="AlphaFoldDB" id="A0A7S4GK68"/>
<dbReference type="InterPro" id="IPR009000">
    <property type="entry name" value="Transl_B-barrel_sf"/>
</dbReference>
<dbReference type="InterPro" id="IPR011961">
    <property type="entry name" value="RimM"/>
</dbReference>
<evidence type="ECO:0000256" key="3">
    <source>
        <dbReference type="ARBA" id="ARBA00022552"/>
    </source>
</evidence>
<dbReference type="GO" id="GO:0005840">
    <property type="term" value="C:ribosome"/>
    <property type="evidence" value="ECO:0007669"/>
    <property type="project" value="InterPro"/>
</dbReference>
<feature type="compositionally biased region" description="Basic and acidic residues" evidence="5">
    <location>
        <begin position="177"/>
        <end position="196"/>
    </location>
</feature>
<dbReference type="InterPro" id="IPR036976">
    <property type="entry name" value="RimM_N_sf"/>
</dbReference>
<dbReference type="Gene3D" id="2.30.30.240">
    <property type="entry name" value="PRC-barrel domain"/>
    <property type="match status" value="1"/>
</dbReference>